<reference evidence="8" key="3">
    <citation type="submission" date="2022-01" db="EMBL/GenBank/DDBJ databases">
        <title>Collection of gut derived symbiotic bacterial strains cultured from healthy donors.</title>
        <authorList>
            <person name="Lin H."/>
            <person name="Kohout C."/>
            <person name="Waligurski E."/>
            <person name="Pamer E.G."/>
        </authorList>
    </citation>
    <scope>NUCLEOTIDE SEQUENCE</scope>
    <source>
        <strain evidence="8">DFI.5.49</strain>
    </source>
</reference>
<dbReference type="SUPFAM" id="SSF53850">
    <property type="entry name" value="Periplasmic binding protein-like II"/>
    <property type="match status" value="1"/>
</dbReference>
<dbReference type="GO" id="GO:0003677">
    <property type="term" value="F:DNA binding"/>
    <property type="evidence" value="ECO:0007669"/>
    <property type="project" value="UniProtKB-KW"/>
</dbReference>
<name>A0A174N5D5_9FIRM</name>
<dbReference type="PRINTS" id="PR00039">
    <property type="entry name" value="HTHLYSR"/>
</dbReference>
<dbReference type="InterPro" id="IPR005119">
    <property type="entry name" value="LysR_subst-bd"/>
</dbReference>
<evidence type="ECO:0000256" key="2">
    <source>
        <dbReference type="ARBA" id="ARBA00023015"/>
    </source>
</evidence>
<proteinExistence type="inferred from homology"/>
<evidence type="ECO:0000313" key="7">
    <source>
        <dbReference type="EMBL" id="MBN2954493.1"/>
    </source>
</evidence>
<evidence type="ECO:0000256" key="4">
    <source>
        <dbReference type="ARBA" id="ARBA00023163"/>
    </source>
</evidence>
<dbReference type="CDD" id="cd05466">
    <property type="entry name" value="PBP2_LTTR_substrate"/>
    <property type="match status" value="1"/>
</dbReference>
<dbReference type="EMBL" id="CZAL01000009">
    <property type="protein sequence ID" value="CUP41189.1"/>
    <property type="molecule type" value="Genomic_DNA"/>
</dbReference>
<keyword evidence="3" id="KW-0238">DNA-binding</keyword>
<dbReference type="Proteomes" id="UP000737612">
    <property type="component" value="Unassembled WGS sequence"/>
</dbReference>
<dbReference type="Proteomes" id="UP000095709">
    <property type="component" value="Unassembled WGS sequence"/>
</dbReference>
<evidence type="ECO:0000259" key="5">
    <source>
        <dbReference type="PROSITE" id="PS50931"/>
    </source>
</evidence>
<dbReference type="FunFam" id="1.10.10.10:FF:000001">
    <property type="entry name" value="LysR family transcriptional regulator"/>
    <property type="match status" value="1"/>
</dbReference>
<reference evidence="6 9" key="1">
    <citation type="submission" date="2015-09" db="EMBL/GenBank/DDBJ databases">
        <authorList>
            <consortium name="Pathogen Informatics"/>
        </authorList>
    </citation>
    <scope>NUCLEOTIDE SEQUENCE [LARGE SCALE GENOMIC DNA]</scope>
    <source>
        <strain evidence="6 9">2789STDY5834885</strain>
    </source>
</reference>
<dbReference type="GO" id="GO:0003700">
    <property type="term" value="F:DNA-binding transcription factor activity"/>
    <property type="evidence" value="ECO:0007669"/>
    <property type="project" value="InterPro"/>
</dbReference>
<dbReference type="Pfam" id="PF00126">
    <property type="entry name" value="HTH_1"/>
    <property type="match status" value="1"/>
</dbReference>
<evidence type="ECO:0000256" key="3">
    <source>
        <dbReference type="ARBA" id="ARBA00023125"/>
    </source>
</evidence>
<dbReference type="PANTHER" id="PTHR30419:SF25">
    <property type="entry name" value="HTH-TYPE TRANSCRIPTIONAL REGULATOR YTLI"/>
    <property type="match status" value="1"/>
</dbReference>
<dbReference type="RefSeq" id="WP_022461432.1">
    <property type="nucleotide sequence ID" value="NZ_CZAL01000009.1"/>
</dbReference>
<keyword evidence="2" id="KW-0805">Transcription regulation</keyword>
<feature type="domain" description="HTH lysR-type" evidence="5">
    <location>
        <begin position="1"/>
        <end position="58"/>
    </location>
</feature>
<evidence type="ECO:0000313" key="9">
    <source>
        <dbReference type="Proteomes" id="UP000095709"/>
    </source>
</evidence>
<organism evidence="6 9">
    <name type="scientific">Fusicatenibacter saccharivorans</name>
    <dbReference type="NCBI Taxonomy" id="1150298"/>
    <lineage>
        <taxon>Bacteria</taxon>
        <taxon>Bacillati</taxon>
        <taxon>Bacillota</taxon>
        <taxon>Clostridia</taxon>
        <taxon>Lachnospirales</taxon>
        <taxon>Lachnospiraceae</taxon>
        <taxon>Fusicatenibacter</taxon>
    </lineage>
</organism>
<evidence type="ECO:0000313" key="6">
    <source>
        <dbReference type="EMBL" id="CUP41189.1"/>
    </source>
</evidence>
<sequence>MTLNQLRYFCMASRCHSITKAAEELYVTQPTVSVAIRDLEIEFGVSLFSRKGNQLILTREGEEFYQKANYILQYCNELQADYSNLSRVRPPIRIGIPPMLSTVFFPELLLAFSEEHPEIAVSLEEYGSVRACNLVQDDTLDLALVNMEQYNIDKFHHAVLADDQVVFCVAKNHPLAGREVVSIQDMAKQPLIFFNADSVQNQLLKLRFELEGYTPNIIMRSSQIYTTLQFLKTGRYACFLYSSMTDKFPEIIGIPMQTPIRVKIGMIWKKSRYISSDMQTLISFTKKYYQMHSLIPSDKKTSGD</sequence>
<gene>
    <name evidence="6" type="primary">gltC_1</name>
    <name evidence="6" type="ORF">ERS852498_01936</name>
    <name evidence="7" type="ORF">JTJ23_13100</name>
    <name evidence="8" type="ORF">L0N21_14180</name>
</gene>
<dbReference type="Pfam" id="PF03466">
    <property type="entry name" value="LysR_substrate"/>
    <property type="match status" value="1"/>
</dbReference>
<dbReference type="SUPFAM" id="SSF46785">
    <property type="entry name" value="Winged helix' DNA-binding domain"/>
    <property type="match status" value="1"/>
</dbReference>
<dbReference type="Gene3D" id="3.40.190.290">
    <property type="match status" value="1"/>
</dbReference>
<protein>
    <submittedName>
        <fullName evidence="6">HTH-type transcriptional regulator gltC</fullName>
    </submittedName>
    <submittedName>
        <fullName evidence="7">LysR family transcriptional regulator</fullName>
    </submittedName>
</protein>
<comment type="similarity">
    <text evidence="1">Belongs to the LysR transcriptional regulatory family.</text>
</comment>
<dbReference type="EMBL" id="JAKNFS010000022">
    <property type="protein sequence ID" value="MCG4766643.1"/>
    <property type="molecule type" value="Genomic_DNA"/>
</dbReference>
<dbReference type="InterPro" id="IPR036390">
    <property type="entry name" value="WH_DNA-bd_sf"/>
</dbReference>
<dbReference type="InterPro" id="IPR036388">
    <property type="entry name" value="WH-like_DNA-bd_sf"/>
</dbReference>
<dbReference type="OrthoDB" id="9803714at2"/>
<dbReference type="PANTHER" id="PTHR30419">
    <property type="entry name" value="HTH-TYPE TRANSCRIPTIONAL REGULATOR YBHD"/>
    <property type="match status" value="1"/>
</dbReference>
<dbReference type="Gene3D" id="1.10.10.10">
    <property type="entry name" value="Winged helix-like DNA-binding domain superfamily/Winged helix DNA-binding domain"/>
    <property type="match status" value="1"/>
</dbReference>
<evidence type="ECO:0000313" key="8">
    <source>
        <dbReference type="EMBL" id="MCG4766643.1"/>
    </source>
</evidence>
<keyword evidence="4" id="KW-0804">Transcription</keyword>
<evidence type="ECO:0000256" key="1">
    <source>
        <dbReference type="ARBA" id="ARBA00009437"/>
    </source>
</evidence>
<dbReference type="PROSITE" id="PS50931">
    <property type="entry name" value="HTH_LYSR"/>
    <property type="match status" value="1"/>
</dbReference>
<dbReference type="InterPro" id="IPR000847">
    <property type="entry name" value="LysR_HTH_N"/>
</dbReference>
<reference evidence="7" key="2">
    <citation type="submission" date="2021-02" db="EMBL/GenBank/DDBJ databases">
        <title>Metagenome-assembled genomes from human diarrheal sample B26.</title>
        <authorList>
            <person name="Ateba T.P."/>
            <person name="Alayande K.A."/>
            <person name="Mwanza M."/>
        </authorList>
    </citation>
    <scope>NUCLEOTIDE SEQUENCE</scope>
    <source>
        <strain evidence="7">06WH</strain>
    </source>
</reference>
<dbReference type="AlphaFoldDB" id="A0A174N5D5"/>
<dbReference type="EMBL" id="JAFHBD010000066">
    <property type="protein sequence ID" value="MBN2954493.1"/>
    <property type="molecule type" value="Genomic_DNA"/>
</dbReference>
<dbReference type="Proteomes" id="UP001199915">
    <property type="component" value="Unassembled WGS sequence"/>
</dbReference>
<accession>A0A174N5D5</accession>
<dbReference type="GO" id="GO:0005829">
    <property type="term" value="C:cytosol"/>
    <property type="evidence" value="ECO:0007669"/>
    <property type="project" value="TreeGrafter"/>
</dbReference>
<dbReference type="InterPro" id="IPR050950">
    <property type="entry name" value="HTH-type_LysR_regulators"/>
</dbReference>